<dbReference type="AlphaFoldDB" id="A0A823EMC7"/>
<gene>
    <name evidence="1" type="ORF">EX365_13405</name>
</gene>
<dbReference type="RefSeq" id="WP_206882323.1">
    <property type="nucleotide sequence ID" value="NZ_JAERVP010000006.1"/>
</dbReference>
<evidence type="ECO:0000313" key="1">
    <source>
        <dbReference type="EMBL" id="EAD5787556.1"/>
    </source>
</evidence>
<comment type="caution">
    <text evidence="1">The sequence shown here is derived from an EMBL/GenBank/DDBJ whole genome shotgun (WGS) entry which is preliminary data.</text>
</comment>
<accession>A0A823EMC7</accession>
<evidence type="ECO:0000313" key="2">
    <source>
        <dbReference type="Proteomes" id="UP000344343"/>
    </source>
</evidence>
<proteinExistence type="predicted"/>
<dbReference type="EMBL" id="AAANYR010000008">
    <property type="protein sequence ID" value="EAD5787556.1"/>
    <property type="molecule type" value="Genomic_DNA"/>
</dbReference>
<sequence>MKGDPMIRFRNPVSDMNIVIGVFKKLYLEFSNIEYFDLDNIAEFFAREQLASSSGYIGDEALKRSYSIPDDSRKSMKMQAKSYSELYRFLGWITSEEQALQFSFTFLGIHIALAGNASKQLFEQCLLGVSYPNHVLNVKFNDINKPFVNMLLFAEQLDGKINRDEILLGPMNLSDGYDQDEIDSKINFISELRKTRSIKKLNEKIQELSDANSMATNSVRNLTRFPLSALKFTGWFDEESLKIYGTSKPFLVLTDKGRAVIKEIKESWNVNGLDLDIDSSSAKEISELGFLFMLHRASFNIENSLDGHKLFLEEVKNKYNRDAILFSPFQYFNKNEIDELFPELNSGPKKGIRKSDIKHYLYNSQAPDNNTVLIESEASNSEQGSSIAQKLSKRIERARGDETVAIRAFINDIQLMKQSDFYPLVADLLGYIFDREAFPPPAGNNNMRYDVMIPDSRYSIPVEVKSPTEEEMLSVKAIRQALENKVLLLSRKPYKTEFNISSFAIGFNLPNTRSDIYKLIDEIYETYKINIAILDMEILINAAFHCLKTNSHYELENFKDVRGVINFES</sequence>
<organism evidence="1 2">
    <name type="scientific">Listeria monocytogenes</name>
    <dbReference type="NCBI Taxonomy" id="1639"/>
    <lineage>
        <taxon>Bacteria</taxon>
        <taxon>Bacillati</taxon>
        <taxon>Bacillota</taxon>
        <taxon>Bacilli</taxon>
        <taxon>Bacillales</taxon>
        <taxon>Listeriaceae</taxon>
        <taxon>Listeria</taxon>
    </lineage>
</organism>
<name>A0A823EMC7_LISMN</name>
<protein>
    <submittedName>
        <fullName evidence="1">Uncharacterized protein</fullName>
    </submittedName>
</protein>
<reference evidence="1 2" key="1">
    <citation type="submission" date="2019-02" db="EMBL/GenBank/DDBJ databases">
        <authorList>
            <consortium name="GenomeTrakr: Next Generation Sequencing Network for Food Pathogen Tracability"/>
        </authorList>
    </citation>
    <scope>NUCLEOTIDE SEQUENCE [LARGE SCALE GENOMIC DNA]</scope>
    <source>
        <strain evidence="1 2">FDA00013853</strain>
    </source>
</reference>
<dbReference type="Proteomes" id="UP000344343">
    <property type="component" value="Unassembled WGS sequence"/>
</dbReference>